<keyword evidence="2" id="KW-0966">Cell projection</keyword>
<dbReference type="EMBL" id="WMBQ01000001">
    <property type="protein sequence ID" value="MTD94800.1"/>
    <property type="molecule type" value="Genomic_DNA"/>
</dbReference>
<keyword evidence="2" id="KW-0282">Flagellum</keyword>
<evidence type="ECO:0000256" key="1">
    <source>
        <dbReference type="SAM" id="MobiDB-lite"/>
    </source>
</evidence>
<gene>
    <name evidence="2" type="primary">flgB</name>
    <name evidence="2" type="ORF">GIW81_10705</name>
</gene>
<name>A0A6I3KLJ1_9HYPH</name>
<keyword evidence="2" id="KW-0969">Cilium</keyword>
<organism evidence="2 3">
    <name type="scientific">Hyphomicrobium album</name>
    <dbReference type="NCBI Taxonomy" id="2665159"/>
    <lineage>
        <taxon>Bacteria</taxon>
        <taxon>Pseudomonadati</taxon>
        <taxon>Pseudomonadota</taxon>
        <taxon>Alphaproteobacteria</taxon>
        <taxon>Hyphomicrobiales</taxon>
        <taxon>Hyphomicrobiaceae</taxon>
        <taxon>Hyphomicrobium</taxon>
    </lineage>
</organism>
<comment type="caution">
    <text evidence="2">The sequence shown here is derived from an EMBL/GenBank/DDBJ whole genome shotgun (WGS) entry which is preliminary data.</text>
</comment>
<keyword evidence="3" id="KW-1185">Reference proteome</keyword>
<evidence type="ECO:0000313" key="2">
    <source>
        <dbReference type="EMBL" id="MTD94800.1"/>
    </source>
</evidence>
<dbReference type="AlphaFoldDB" id="A0A6I3KLJ1"/>
<proteinExistence type="predicted"/>
<reference evidence="2 3" key="1">
    <citation type="submission" date="2019-11" db="EMBL/GenBank/DDBJ databases">
        <title>Identification of a novel strain.</title>
        <authorList>
            <person name="Xu Q."/>
            <person name="Wang G."/>
        </authorList>
    </citation>
    <scope>NUCLEOTIDE SEQUENCE [LARGE SCALE GENOMIC DNA]</scope>
    <source>
        <strain evidence="3">xq</strain>
    </source>
</reference>
<dbReference type="RefSeq" id="WP_154739175.1">
    <property type="nucleotide sequence ID" value="NZ_WMBQ01000001.1"/>
</dbReference>
<dbReference type="Proteomes" id="UP000440694">
    <property type="component" value="Unassembled WGS sequence"/>
</dbReference>
<evidence type="ECO:0000313" key="3">
    <source>
        <dbReference type="Proteomes" id="UP000440694"/>
    </source>
</evidence>
<protein>
    <submittedName>
        <fullName evidence="2">Flagellar basal body rod protein FlgB</fullName>
    </submittedName>
</protein>
<sequence length="126" mass="13674">MSSIYLFNIASQRSHWLAVRQETVTGNIAHANTPGYAARDVQPFEAVLQSSHLAMATSDPAHVADTTPGPERVEATEEDDWQTYDSGNTVSIEKELVKAGEVNSAFALNNSVVKTFHRMLLASAKG</sequence>
<dbReference type="NCBIfam" id="NF004653">
    <property type="entry name" value="PRK06003.1"/>
    <property type="match status" value="1"/>
</dbReference>
<feature type="region of interest" description="Disordered" evidence="1">
    <location>
        <begin position="57"/>
        <end position="78"/>
    </location>
</feature>
<accession>A0A6I3KLJ1</accession>